<organism evidence="1 2">
    <name type="scientific">Liquorilactobacillus cacaonum DSM 21116</name>
    <dbReference type="NCBI Taxonomy" id="1423729"/>
    <lineage>
        <taxon>Bacteria</taxon>
        <taxon>Bacillati</taxon>
        <taxon>Bacillota</taxon>
        <taxon>Bacilli</taxon>
        <taxon>Lactobacillales</taxon>
        <taxon>Lactobacillaceae</taxon>
        <taxon>Liquorilactobacillus</taxon>
    </lineage>
</organism>
<dbReference type="NCBIfam" id="TIGR01509">
    <property type="entry name" value="HAD-SF-IA-v3"/>
    <property type="match status" value="1"/>
</dbReference>
<keyword evidence="2" id="KW-1185">Reference proteome</keyword>
<dbReference type="AlphaFoldDB" id="A0A0R2CGX8"/>
<evidence type="ECO:0000313" key="1">
    <source>
        <dbReference type="EMBL" id="KRM90872.1"/>
    </source>
</evidence>
<dbReference type="PANTHER" id="PTHR18901">
    <property type="entry name" value="2-DEOXYGLUCOSE-6-PHOSPHATE PHOSPHATASE 2"/>
    <property type="match status" value="1"/>
</dbReference>
<dbReference type="InterPro" id="IPR041492">
    <property type="entry name" value="HAD_2"/>
</dbReference>
<proteinExistence type="predicted"/>
<dbReference type="GO" id="GO:0016787">
    <property type="term" value="F:hydrolase activity"/>
    <property type="evidence" value="ECO:0007669"/>
    <property type="project" value="UniProtKB-KW"/>
</dbReference>
<dbReference type="NCBIfam" id="TIGR01549">
    <property type="entry name" value="HAD-SF-IA-v1"/>
    <property type="match status" value="1"/>
</dbReference>
<protein>
    <submittedName>
        <fullName evidence="1">HAD superfamily hydrolase</fullName>
    </submittedName>
</protein>
<evidence type="ECO:0000313" key="2">
    <source>
        <dbReference type="Proteomes" id="UP000051131"/>
    </source>
</evidence>
<dbReference type="SUPFAM" id="SSF56784">
    <property type="entry name" value="HAD-like"/>
    <property type="match status" value="1"/>
</dbReference>
<dbReference type="Proteomes" id="UP000051131">
    <property type="component" value="Unassembled WGS sequence"/>
</dbReference>
<gene>
    <name evidence="1" type="ORF">FC80_GL000866</name>
</gene>
<dbReference type="InterPro" id="IPR036412">
    <property type="entry name" value="HAD-like_sf"/>
</dbReference>
<dbReference type="PATRIC" id="fig|1423729.3.peg.876"/>
<dbReference type="SFLD" id="SFLDG01129">
    <property type="entry name" value="C1.5:_HAD__Beta-PGM__Phosphata"/>
    <property type="match status" value="1"/>
</dbReference>
<comment type="caution">
    <text evidence="1">The sequence shown here is derived from an EMBL/GenBank/DDBJ whole genome shotgun (WGS) entry which is preliminary data.</text>
</comment>
<keyword evidence="1" id="KW-0378">Hydrolase</keyword>
<dbReference type="InterPro" id="IPR023198">
    <property type="entry name" value="PGP-like_dom2"/>
</dbReference>
<dbReference type="InterPro" id="IPR023214">
    <property type="entry name" value="HAD_sf"/>
</dbReference>
<dbReference type="InterPro" id="IPR006439">
    <property type="entry name" value="HAD-SF_hydro_IA"/>
</dbReference>
<sequence>MIFDMDGLVVDSEKIYFEANQRAARKLGMTYSMDYYRRFIGAGNDKMFAEMSKDYDSEDLISKFFELSKKQVFKVIEDNGLPLKKGFIELAKYLQESKVPSILASSNDRDAINFFLETAKIGKYFSEIVSANDVEKAKPEPDIFERAWQISGENNKEEALVLEDSYNGIYAANNANIPVIMIPDLVQPNKEIEEKTQAVFENLYQVKNFLQK</sequence>
<dbReference type="CDD" id="cd07505">
    <property type="entry name" value="HAD_BPGM-like"/>
    <property type="match status" value="1"/>
</dbReference>
<dbReference type="Gene3D" id="3.40.50.1000">
    <property type="entry name" value="HAD superfamily/HAD-like"/>
    <property type="match status" value="1"/>
</dbReference>
<dbReference type="Pfam" id="PF13419">
    <property type="entry name" value="HAD_2"/>
    <property type="match status" value="1"/>
</dbReference>
<accession>A0A0R2CGX8</accession>
<dbReference type="Gene3D" id="1.10.150.240">
    <property type="entry name" value="Putative phosphatase, domain 2"/>
    <property type="match status" value="1"/>
</dbReference>
<name>A0A0R2CGX8_9LACO</name>
<dbReference type="EMBL" id="AYZE01000014">
    <property type="protein sequence ID" value="KRM90872.1"/>
    <property type="molecule type" value="Genomic_DNA"/>
</dbReference>
<dbReference type="STRING" id="1423729.FC80_GL000866"/>
<dbReference type="PANTHER" id="PTHR18901:SF38">
    <property type="entry name" value="PSEUDOURIDINE-5'-PHOSPHATASE"/>
    <property type="match status" value="1"/>
</dbReference>
<reference evidence="1 2" key="1">
    <citation type="journal article" date="2015" name="Genome Announc.">
        <title>Expanding the biotechnology potential of lactobacilli through comparative genomics of 213 strains and associated genera.</title>
        <authorList>
            <person name="Sun Z."/>
            <person name="Harris H.M."/>
            <person name="McCann A."/>
            <person name="Guo C."/>
            <person name="Argimon S."/>
            <person name="Zhang W."/>
            <person name="Yang X."/>
            <person name="Jeffery I.B."/>
            <person name="Cooney J.C."/>
            <person name="Kagawa T.F."/>
            <person name="Liu W."/>
            <person name="Song Y."/>
            <person name="Salvetti E."/>
            <person name="Wrobel A."/>
            <person name="Rasinkangas P."/>
            <person name="Parkhill J."/>
            <person name="Rea M.C."/>
            <person name="O'Sullivan O."/>
            <person name="Ritari J."/>
            <person name="Douillard F.P."/>
            <person name="Paul Ross R."/>
            <person name="Yang R."/>
            <person name="Briner A.E."/>
            <person name="Felis G.E."/>
            <person name="de Vos W.M."/>
            <person name="Barrangou R."/>
            <person name="Klaenhammer T.R."/>
            <person name="Caufield P.W."/>
            <person name="Cui Y."/>
            <person name="Zhang H."/>
            <person name="O'Toole P.W."/>
        </authorList>
    </citation>
    <scope>NUCLEOTIDE SEQUENCE [LARGE SCALE GENOMIC DNA]</scope>
    <source>
        <strain evidence="1 2">DSM 21116</strain>
    </source>
</reference>
<dbReference type="SFLD" id="SFLDS00003">
    <property type="entry name" value="Haloacid_Dehalogenase"/>
    <property type="match status" value="1"/>
</dbReference>